<dbReference type="InterPro" id="IPR054816">
    <property type="entry name" value="Lipoprotein_mollicutes-type_CS"/>
</dbReference>
<evidence type="ECO:0000256" key="1">
    <source>
        <dbReference type="ARBA" id="ARBA00004236"/>
    </source>
</evidence>
<accession>A0AA38HJ42</accession>
<dbReference type="Pfam" id="PF02608">
    <property type="entry name" value="Bmp"/>
    <property type="match status" value="1"/>
</dbReference>
<evidence type="ECO:0000313" key="8">
    <source>
        <dbReference type="EMBL" id="KAJ3616967.1"/>
    </source>
</evidence>
<dbReference type="NCBIfam" id="NF038029">
    <property type="entry name" value="LP_plasma"/>
    <property type="match status" value="1"/>
</dbReference>
<proteinExistence type="predicted"/>
<keyword evidence="2" id="KW-1003">Cell membrane</keyword>
<sequence length="216" mass="23058">MKKLLSILGAVGIVASSASTVVACGGVKEIPFDSYKDDYSDIGLITDTGKTNDKSFNESGYNAGNNFAKQFKADFKEISVTQPGSLSELSTSYAKSIKSGVNTLILPGFQHQTYVPKISKLMGEHRSAVFLDGDTNGQNNVIGLNYKSDISGFYAGFASIIEFFNLHADENKNAMNTLKLATFGGIANPVAVTPYMAGFLAAIDAFDNLMSSQDTN</sequence>
<evidence type="ECO:0000256" key="6">
    <source>
        <dbReference type="SAM" id="SignalP"/>
    </source>
</evidence>
<dbReference type="PROSITE" id="PS51257">
    <property type="entry name" value="PROKAR_LIPOPROTEIN"/>
    <property type="match status" value="1"/>
</dbReference>
<dbReference type="EMBL" id="JALNTZ010002533">
    <property type="protein sequence ID" value="KAJ3616967.1"/>
    <property type="molecule type" value="Genomic_DNA"/>
</dbReference>
<evidence type="ECO:0000256" key="3">
    <source>
        <dbReference type="ARBA" id="ARBA00022729"/>
    </source>
</evidence>
<dbReference type="NCBIfam" id="NF045726">
    <property type="entry name" value="XXplasma_LP"/>
    <property type="match status" value="1"/>
</dbReference>
<evidence type="ECO:0000313" key="9">
    <source>
        <dbReference type="Proteomes" id="UP001168821"/>
    </source>
</evidence>
<dbReference type="InterPro" id="IPR050957">
    <property type="entry name" value="BMP_lipoprotein"/>
</dbReference>
<keyword evidence="4" id="KW-0472">Membrane</keyword>
<dbReference type="PANTHER" id="PTHR34296">
    <property type="entry name" value="TRANSCRIPTIONAL ACTIVATOR PROTEIN MED"/>
    <property type="match status" value="1"/>
</dbReference>
<dbReference type="PANTHER" id="PTHR34296:SF2">
    <property type="entry name" value="ABC TRANSPORTER GUANOSINE-BINDING PROTEIN NUPN"/>
    <property type="match status" value="1"/>
</dbReference>
<feature type="domain" description="ABC transporter substrate-binding protein PnrA-like" evidence="7">
    <location>
        <begin position="45"/>
        <end position="205"/>
    </location>
</feature>
<feature type="chain" id="PRO_5041413397" description="ABC transporter substrate-binding protein PnrA-like domain-containing protein" evidence="6">
    <location>
        <begin position="24"/>
        <end position="216"/>
    </location>
</feature>
<keyword evidence="3 6" id="KW-0732">Signal</keyword>
<dbReference type="InterPro" id="IPR003760">
    <property type="entry name" value="PnrA-like"/>
</dbReference>
<gene>
    <name evidence="8" type="ORF">Zmor_008909</name>
</gene>
<evidence type="ECO:0000259" key="7">
    <source>
        <dbReference type="Pfam" id="PF02608"/>
    </source>
</evidence>
<dbReference type="Gene3D" id="3.40.50.2300">
    <property type="match status" value="1"/>
</dbReference>
<reference evidence="8" key="1">
    <citation type="journal article" date="2023" name="G3 (Bethesda)">
        <title>Whole genome assemblies of Zophobas morio and Tenebrio molitor.</title>
        <authorList>
            <person name="Kaur S."/>
            <person name="Stinson S.A."/>
            <person name="diCenzo G.C."/>
        </authorList>
    </citation>
    <scope>NUCLEOTIDE SEQUENCE</scope>
    <source>
        <strain evidence="8">QUZm001</strain>
    </source>
</reference>
<dbReference type="GO" id="GO:0005886">
    <property type="term" value="C:plasma membrane"/>
    <property type="evidence" value="ECO:0007669"/>
    <property type="project" value="UniProtKB-SubCell"/>
</dbReference>
<keyword evidence="5" id="KW-0449">Lipoprotein</keyword>
<evidence type="ECO:0000256" key="2">
    <source>
        <dbReference type="ARBA" id="ARBA00022475"/>
    </source>
</evidence>
<evidence type="ECO:0000256" key="4">
    <source>
        <dbReference type="ARBA" id="ARBA00023136"/>
    </source>
</evidence>
<evidence type="ECO:0000256" key="5">
    <source>
        <dbReference type="ARBA" id="ARBA00023288"/>
    </source>
</evidence>
<name>A0AA38HJ42_9CUCU</name>
<comment type="subcellular location">
    <subcellularLocation>
        <location evidence="1">Cell membrane</location>
    </subcellularLocation>
</comment>
<keyword evidence="9" id="KW-1185">Reference proteome</keyword>
<protein>
    <recommendedName>
        <fullName evidence="7">ABC transporter substrate-binding protein PnrA-like domain-containing protein</fullName>
    </recommendedName>
</protein>
<dbReference type="Proteomes" id="UP001168821">
    <property type="component" value="Unassembled WGS sequence"/>
</dbReference>
<comment type="caution">
    <text evidence="8">The sequence shown here is derived from an EMBL/GenBank/DDBJ whole genome shotgun (WGS) entry which is preliminary data.</text>
</comment>
<organism evidence="8 9">
    <name type="scientific">Zophobas morio</name>
    <dbReference type="NCBI Taxonomy" id="2755281"/>
    <lineage>
        <taxon>Eukaryota</taxon>
        <taxon>Metazoa</taxon>
        <taxon>Ecdysozoa</taxon>
        <taxon>Arthropoda</taxon>
        <taxon>Hexapoda</taxon>
        <taxon>Insecta</taxon>
        <taxon>Pterygota</taxon>
        <taxon>Neoptera</taxon>
        <taxon>Endopterygota</taxon>
        <taxon>Coleoptera</taxon>
        <taxon>Polyphaga</taxon>
        <taxon>Cucujiformia</taxon>
        <taxon>Tenebrionidae</taxon>
        <taxon>Zophobas</taxon>
    </lineage>
</organism>
<dbReference type="AlphaFoldDB" id="A0AA38HJ42"/>
<feature type="signal peptide" evidence="6">
    <location>
        <begin position="1"/>
        <end position="23"/>
    </location>
</feature>